<dbReference type="InterPro" id="IPR011604">
    <property type="entry name" value="PDDEXK-like_dom_sf"/>
</dbReference>
<organism evidence="2 3">
    <name type="scientific">Candidatus Wildermuthbacteria bacterium RIFCSPLOWO2_01_FULL_48_16</name>
    <dbReference type="NCBI Taxonomy" id="1802461"/>
    <lineage>
        <taxon>Bacteria</taxon>
        <taxon>Candidatus Wildermuthiibacteriota</taxon>
    </lineage>
</organism>
<sequence>MQRLPRKVLKHGFALHETFAYHFDQKKKDGKGLNAKEAKEFFVEVFRSALEDYALELEEARHLLSKEYLLKEKEADVGEMLELGMKGIDVYFKEMNPKIKPNLIEASFSIPLQKGIRLIGNIDLTDTKDVIHEMKTTRKSPNMQDIRNDAQLAIYQLGFQSLTKKLPKGISKDYIVMSKKDPKIVRFQVARPFLDRQAVLGTIHSILSAVQNNIFYCLHPAESWICSKEWCGYYGLHKELRTLGLQRFIAKYTKYKRR</sequence>
<comment type="caution">
    <text evidence="2">The sequence shown here is derived from an EMBL/GenBank/DDBJ whole genome shotgun (WGS) entry which is preliminary data.</text>
</comment>
<evidence type="ECO:0000259" key="1">
    <source>
        <dbReference type="Pfam" id="PF12705"/>
    </source>
</evidence>
<dbReference type="STRING" id="1802461.A3B24_02720"/>
<reference evidence="2 3" key="1">
    <citation type="journal article" date="2016" name="Nat. Commun.">
        <title>Thousands of microbial genomes shed light on interconnected biogeochemical processes in an aquifer system.</title>
        <authorList>
            <person name="Anantharaman K."/>
            <person name="Brown C.T."/>
            <person name="Hug L.A."/>
            <person name="Sharon I."/>
            <person name="Castelle C.J."/>
            <person name="Probst A.J."/>
            <person name="Thomas B.C."/>
            <person name="Singh A."/>
            <person name="Wilkins M.J."/>
            <person name="Karaoz U."/>
            <person name="Brodie E.L."/>
            <person name="Williams K.H."/>
            <person name="Hubbard S.S."/>
            <person name="Banfield J.F."/>
        </authorList>
    </citation>
    <scope>NUCLEOTIDE SEQUENCE [LARGE SCALE GENOMIC DNA]</scope>
</reference>
<dbReference type="Pfam" id="PF12705">
    <property type="entry name" value="PDDEXK_1"/>
    <property type="match status" value="1"/>
</dbReference>
<protein>
    <recommendedName>
        <fullName evidence="1">PD-(D/E)XK endonuclease-like domain-containing protein</fullName>
    </recommendedName>
</protein>
<dbReference type="Proteomes" id="UP000176917">
    <property type="component" value="Unassembled WGS sequence"/>
</dbReference>
<evidence type="ECO:0000313" key="2">
    <source>
        <dbReference type="EMBL" id="OHA72797.1"/>
    </source>
</evidence>
<dbReference type="AlphaFoldDB" id="A0A1G2RJ36"/>
<feature type="domain" description="PD-(D/E)XK endonuclease-like" evidence="1">
    <location>
        <begin position="12"/>
        <end position="233"/>
    </location>
</feature>
<accession>A0A1G2RJ36</accession>
<evidence type="ECO:0000313" key="3">
    <source>
        <dbReference type="Proteomes" id="UP000176917"/>
    </source>
</evidence>
<proteinExistence type="predicted"/>
<name>A0A1G2RJ36_9BACT</name>
<dbReference type="InterPro" id="IPR038726">
    <property type="entry name" value="PDDEXK_AddAB-type"/>
</dbReference>
<dbReference type="Gene3D" id="3.90.320.10">
    <property type="match status" value="1"/>
</dbReference>
<gene>
    <name evidence="2" type="ORF">A3B24_02720</name>
</gene>
<dbReference type="EMBL" id="MHUG01000022">
    <property type="protein sequence ID" value="OHA72797.1"/>
    <property type="molecule type" value="Genomic_DNA"/>
</dbReference>